<dbReference type="EnsemblPlants" id="Bra021692.1">
    <property type="protein sequence ID" value="Bra021692.1-P"/>
    <property type="gene ID" value="Bra021692"/>
</dbReference>
<dbReference type="OMA" id="DEYNHCH"/>
<reference evidence="2 3" key="2">
    <citation type="journal article" date="2018" name="Hortic Res">
        <title>Improved Brassica rapa reference genome by single-molecule sequencing and chromosome conformation capture technologies.</title>
        <authorList>
            <person name="Zhang L."/>
            <person name="Cai X."/>
            <person name="Wu J."/>
            <person name="Liu M."/>
            <person name="Grob S."/>
            <person name="Cheng F."/>
            <person name="Liang J."/>
            <person name="Cai C."/>
            <person name="Liu Z."/>
            <person name="Liu B."/>
            <person name="Wang F."/>
            <person name="Li S."/>
            <person name="Liu F."/>
            <person name="Li X."/>
            <person name="Cheng L."/>
            <person name="Yang W."/>
            <person name="Li M.H."/>
            <person name="Grossniklaus U."/>
            <person name="Zheng H."/>
            <person name="Wang X."/>
        </authorList>
    </citation>
    <scope>NUCLEOTIDE SEQUENCE [LARGE SCALE GENOMIC DNA]</scope>
    <source>
        <strain evidence="2 3">cv. Chiifu-401-42</strain>
    </source>
</reference>
<protein>
    <submittedName>
        <fullName evidence="2">Uncharacterized protein</fullName>
    </submittedName>
</protein>
<feature type="region of interest" description="Disordered" evidence="1">
    <location>
        <begin position="126"/>
        <end position="158"/>
    </location>
</feature>
<evidence type="ECO:0000313" key="2">
    <source>
        <dbReference type="EnsemblPlants" id="Bra021692.1-P"/>
    </source>
</evidence>
<dbReference type="HOGENOM" id="CLU_1134915_0_0_1"/>
<accession>M4DYU6</accession>
<dbReference type="Proteomes" id="UP000011750">
    <property type="component" value="Chromosome A04"/>
</dbReference>
<evidence type="ECO:0000313" key="3">
    <source>
        <dbReference type="Proteomes" id="UP000011750"/>
    </source>
</evidence>
<dbReference type="AlphaFoldDB" id="M4DYU6"/>
<keyword evidence="3" id="KW-1185">Reference proteome</keyword>
<reference evidence="2" key="3">
    <citation type="submission" date="2023-03" db="UniProtKB">
        <authorList>
            <consortium name="EnsemblPlants"/>
        </authorList>
    </citation>
    <scope>IDENTIFICATION</scope>
    <source>
        <strain evidence="2">cv. Chiifu-401-42</strain>
    </source>
</reference>
<evidence type="ECO:0000256" key="1">
    <source>
        <dbReference type="SAM" id="MobiDB-lite"/>
    </source>
</evidence>
<name>M4DYU6_BRACM</name>
<feature type="compositionally biased region" description="Basic residues" evidence="1">
    <location>
        <begin position="140"/>
        <end position="154"/>
    </location>
</feature>
<sequence>MDTDEALHHLCHRFSGAYEKRDSEKNRKRTRQGFTSLTPQFQWRVSWEREEEAGGEVGKTMVSRSDLQCGEDDDIELSTTAWLTDGLSLLRDGQETLSNILHLPHSQESPQPPRVLRESSPFRRRLRHLPHVGPLPPRAPVRRSSRSPEKRRRQNLLLRKISPRSRARRREADVIYTRAEDEYNHCHVDVLNGSYGEAELASVIEVTVLVSVVLFNGIYLSLRSSKTIAFVGFLKRSVREERQEL</sequence>
<reference evidence="2 3" key="1">
    <citation type="journal article" date="2011" name="Nat. Genet.">
        <title>The genome of the mesopolyploid crop species Brassica rapa.</title>
        <authorList>
            <consortium name="Brassica rapa Genome Sequencing Project Consortium"/>
            <person name="Wang X."/>
            <person name="Wang H."/>
            <person name="Wang J."/>
            <person name="Sun R."/>
            <person name="Wu J."/>
            <person name="Liu S."/>
            <person name="Bai Y."/>
            <person name="Mun J.H."/>
            <person name="Bancroft I."/>
            <person name="Cheng F."/>
            <person name="Huang S."/>
            <person name="Li X."/>
            <person name="Hua W."/>
            <person name="Wang J."/>
            <person name="Wang X."/>
            <person name="Freeling M."/>
            <person name="Pires J.C."/>
            <person name="Paterson A.H."/>
            <person name="Chalhoub B."/>
            <person name="Wang B."/>
            <person name="Hayward A."/>
            <person name="Sharpe A.G."/>
            <person name="Park B.S."/>
            <person name="Weisshaar B."/>
            <person name="Liu B."/>
            <person name="Li B."/>
            <person name="Liu B."/>
            <person name="Tong C."/>
            <person name="Song C."/>
            <person name="Duran C."/>
            <person name="Peng C."/>
            <person name="Geng C."/>
            <person name="Koh C."/>
            <person name="Lin C."/>
            <person name="Edwards D."/>
            <person name="Mu D."/>
            <person name="Shen D."/>
            <person name="Soumpourou E."/>
            <person name="Li F."/>
            <person name="Fraser F."/>
            <person name="Conant G."/>
            <person name="Lassalle G."/>
            <person name="King G.J."/>
            <person name="Bonnema G."/>
            <person name="Tang H."/>
            <person name="Wang H."/>
            <person name="Belcram H."/>
            <person name="Zhou H."/>
            <person name="Hirakawa H."/>
            <person name="Abe H."/>
            <person name="Guo H."/>
            <person name="Wang H."/>
            <person name="Jin H."/>
            <person name="Parkin I.A."/>
            <person name="Batley J."/>
            <person name="Kim J.S."/>
            <person name="Just J."/>
            <person name="Li J."/>
            <person name="Xu J."/>
            <person name="Deng J."/>
            <person name="Kim J.A."/>
            <person name="Li J."/>
            <person name="Yu J."/>
            <person name="Meng J."/>
            <person name="Wang J."/>
            <person name="Min J."/>
            <person name="Poulain J."/>
            <person name="Wang J."/>
            <person name="Hatakeyama K."/>
            <person name="Wu K."/>
            <person name="Wang L."/>
            <person name="Fang L."/>
            <person name="Trick M."/>
            <person name="Links M.G."/>
            <person name="Zhao M."/>
            <person name="Jin M."/>
            <person name="Ramchiary N."/>
            <person name="Drou N."/>
            <person name="Berkman P.J."/>
            <person name="Cai Q."/>
            <person name="Huang Q."/>
            <person name="Li R."/>
            <person name="Tabata S."/>
            <person name="Cheng S."/>
            <person name="Zhang S."/>
            <person name="Zhang S."/>
            <person name="Huang S."/>
            <person name="Sato S."/>
            <person name="Sun S."/>
            <person name="Kwon S.J."/>
            <person name="Choi S.R."/>
            <person name="Lee T.H."/>
            <person name="Fan W."/>
            <person name="Zhao X."/>
            <person name="Tan X."/>
            <person name="Xu X."/>
            <person name="Wang Y."/>
            <person name="Qiu Y."/>
            <person name="Yin Y."/>
            <person name="Li Y."/>
            <person name="Du Y."/>
            <person name="Liao Y."/>
            <person name="Lim Y."/>
            <person name="Narusaka Y."/>
            <person name="Wang Y."/>
            <person name="Wang Z."/>
            <person name="Li Z."/>
            <person name="Wang Z."/>
            <person name="Xiong Z."/>
            <person name="Zhang Z."/>
        </authorList>
    </citation>
    <scope>NUCLEOTIDE SEQUENCE [LARGE SCALE GENOMIC DNA]</scope>
    <source>
        <strain evidence="2 3">cv. Chiifu-401-42</strain>
    </source>
</reference>
<dbReference type="InParanoid" id="M4DYU6"/>
<proteinExistence type="predicted"/>
<organism evidence="2 3">
    <name type="scientific">Brassica campestris</name>
    <name type="common">Field mustard</name>
    <dbReference type="NCBI Taxonomy" id="3711"/>
    <lineage>
        <taxon>Eukaryota</taxon>
        <taxon>Viridiplantae</taxon>
        <taxon>Streptophyta</taxon>
        <taxon>Embryophyta</taxon>
        <taxon>Tracheophyta</taxon>
        <taxon>Spermatophyta</taxon>
        <taxon>Magnoliopsida</taxon>
        <taxon>eudicotyledons</taxon>
        <taxon>Gunneridae</taxon>
        <taxon>Pentapetalae</taxon>
        <taxon>rosids</taxon>
        <taxon>malvids</taxon>
        <taxon>Brassicales</taxon>
        <taxon>Brassicaceae</taxon>
        <taxon>Brassiceae</taxon>
        <taxon>Brassica</taxon>
    </lineage>
</organism>
<dbReference type="Gramene" id="Bra021692.1">
    <property type="protein sequence ID" value="Bra021692.1-P"/>
    <property type="gene ID" value="Bra021692"/>
</dbReference>